<sequence>MTRTLLITGASGQLGRRVARAAAAARWRVTGTYLREPVEIPSVEWKRLDLQHRDDVDALVCATRPDAVVHTAFLLAGPGFWTINADGAAHVARATAEVGARLIHISSDSIFDGEHAPYSEADAPSPITPYGASKAAAETAVGALLPGAAIVRTSLIVDDDPLDNHSRMIMDIAAGRRSVALFTDEIRCPIAAADLAAAVIELIDLPYAGPLHVVGPDDVSRYELGTLVARRYALDPALLAASTLAESGLRRPADLRLDTGRARDLLRTPLRGVREFLSPIQPV</sequence>
<reference evidence="2" key="1">
    <citation type="submission" date="2020-02" db="EMBL/GenBank/DDBJ databases">
        <authorList>
            <person name="Meier V. D."/>
        </authorList>
    </citation>
    <scope>NUCLEOTIDE SEQUENCE</scope>
    <source>
        <strain evidence="2">AVDCRST_MAG26</strain>
    </source>
</reference>
<dbReference type="PANTHER" id="PTHR43242:SF1">
    <property type="entry name" value="NAD(P)-BINDING ROSSMANN-FOLD SUPERFAMILY PROTEIN"/>
    <property type="match status" value="1"/>
</dbReference>
<dbReference type="InterPro" id="IPR029903">
    <property type="entry name" value="RmlD-like-bd"/>
</dbReference>
<dbReference type="Gene3D" id="3.40.50.720">
    <property type="entry name" value="NAD(P)-binding Rossmann-like Domain"/>
    <property type="match status" value="1"/>
</dbReference>
<dbReference type="InterPro" id="IPR036291">
    <property type="entry name" value="NAD(P)-bd_dom_sf"/>
</dbReference>
<evidence type="ECO:0000313" key="2">
    <source>
        <dbReference type="EMBL" id="CAA9242668.1"/>
    </source>
</evidence>
<accession>A0A6J4I664</accession>
<dbReference type="Pfam" id="PF04321">
    <property type="entry name" value="RmlD_sub_bind"/>
    <property type="match status" value="1"/>
</dbReference>
<organism evidence="2">
    <name type="scientific">uncultured Chloroflexia bacterium</name>
    <dbReference type="NCBI Taxonomy" id="1672391"/>
    <lineage>
        <taxon>Bacteria</taxon>
        <taxon>Bacillati</taxon>
        <taxon>Chloroflexota</taxon>
        <taxon>Chloroflexia</taxon>
        <taxon>environmental samples</taxon>
    </lineage>
</organism>
<proteinExistence type="predicted"/>
<protein>
    <submittedName>
        <fullName evidence="2">dTDP-4-dehydrorhamnose reductase</fullName>
        <ecNumber evidence="2">1.1.1.133</ecNumber>
    </submittedName>
</protein>
<dbReference type="EMBL" id="CADCTK010000351">
    <property type="protein sequence ID" value="CAA9242668.1"/>
    <property type="molecule type" value="Genomic_DNA"/>
</dbReference>
<dbReference type="EC" id="1.1.1.133" evidence="2"/>
<feature type="domain" description="RmlD-like substrate binding" evidence="1">
    <location>
        <begin position="4"/>
        <end position="275"/>
    </location>
</feature>
<evidence type="ECO:0000259" key="1">
    <source>
        <dbReference type="Pfam" id="PF04321"/>
    </source>
</evidence>
<gene>
    <name evidence="2" type="ORF">AVDCRST_MAG26-1518</name>
</gene>
<dbReference type="PANTHER" id="PTHR43242">
    <property type="entry name" value="NAD(P)-BINDING ROSSMANN-FOLD SUPERFAMILY PROTEIN"/>
    <property type="match status" value="1"/>
</dbReference>
<name>A0A6J4I664_9CHLR</name>
<dbReference type="SUPFAM" id="SSF51735">
    <property type="entry name" value="NAD(P)-binding Rossmann-fold domains"/>
    <property type="match status" value="1"/>
</dbReference>
<dbReference type="AlphaFoldDB" id="A0A6J4I664"/>
<dbReference type="GO" id="GO:0008831">
    <property type="term" value="F:dTDP-4-dehydrorhamnose reductase activity"/>
    <property type="evidence" value="ECO:0007669"/>
    <property type="project" value="UniProtKB-EC"/>
</dbReference>
<keyword evidence="2" id="KW-0560">Oxidoreductase</keyword>